<dbReference type="SUPFAM" id="SSF46785">
    <property type="entry name" value="Winged helix' DNA-binding domain"/>
    <property type="match status" value="1"/>
</dbReference>
<dbReference type="Gene3D" id="1.10.10.10">
    <property type="entry name" value="Winged helix-like DNA-binding domain superfamily/Winged helix DNA-binding domain"/>
    <property type="match status" value="1"/>
</dbReference>
<dbReference type="OrthoDB" id="1904211at2"/>
<name>W7CG55_9LIST</name>
<evidence type="ECO:0000313" key="6">
    <source>
        <dbReference type="Proteomes" id="UP000019243"/>
    </source>
</evidence>
<dbReference type="RefSeq" id="WP_035314961.1">
    <property type="nucleotide sequence ID" value="NZ_AODH01000036.1"/>
</dbReference>
<dbReference type="PANTHER" id="PTHR42756">
    <property type="entry name" value="TRANSCRIPTIONAL REGULATOR, MARR"/>
    <property type="match status" value="1"/>
</dbReference>
<evidence type="ECO:0000313" key="5">
    <source>
        <dbReference type="EMBL" id="EUJ38374.1"/>
    </source>
</evidence>
<evidence type="ECO:0000259" key="4">
    <source>
        <dbReference type="PROSITE" id="PS50995"/>
    </source>
</evidence>
<keyword evidence="3" id="KW-0804">Transcription</keyword>
<dbReference type="STRING" id="1265861.BCAMP_08911"/>
<organism evidence="5 6">
    <name type="scientific">Brochothrix campestris FSL F6-1037</name>
    <dbReference type="NCBI Taxonomy" id="1265861"/>
    <lineage>
        <taxon>Bacteria</taxon>
        <taxon>Bacillati</taxon>
        <taxon>Bacillota</taxon>
        <taxon>Bacilli</taxon>
        <taxon>Bacillales</taxon>
        <taxon>Listeriaceae</taxon>
        <taxon>Brochothrix</taxon>
    </lineage>
</organism>
<evidence type="ECO:0000256" key="3">
    <source>
        <dbReference type="ARBA" id="ARBA00023163"/>
    </source>
</evidence>
<dbReference type="SMART" id="SM00347">
    <property type="entry name" value="HTH_MARR"/>
    <property type="match status" value="1"/>
</dbReference>
<keyword evidence="2" id="KW-0238">DNA-binding</keyword>
<proteinExistence type="predicted"/>
<evidence type="ECO:0000256" key="2">
    <source>
        <dbReference type="ARBA" id="ARBA00023125"/>
    </source>
</evidence>
<keyword evidence="1" id="KW-0805">Transcription regulation</keyword>
<feature type="domain" description="HTH marR-type" evidence="4">
    <location>
        <begin position="4"/>
        <end position="135"/>
    </location>
</feature>
<protein>
    <submittedName>
        <fullName evidence="5">MarR family transcriptional regulator</fullName>
    </submittedName>
</protein>
<dbReference type="PROSITE" id="PS50995">
    <property type="entry name" value="HTH_MARR_2"/>
    <property type="match status" value="1"/>
</dbReference>
<dbReference type="InterPro" id="IPR036390">
    <property type="entry name" value="WH_DNA-bd_sf"/>
</dbReference>
<dbReference type="Pfam" id="PF01047">
    <property type="entry name" value="MarR"/>
    <property type="match status" value="1"/>
</dbReference>
<dbReference type="Proteomes" id="UP000019243">
    <property type="component" value="Unassembled WGS sequence"/>
</dbReference>
<dbReference type="GO" id="GO:0003677">
    <property type="term" value="F:DNA binding"/>
    <property type="evidence" value="ECO:0007669"/>
    <property type="project" value="UniProtKB-KW"/>
</dbReference>
<reference evidence="5 6" key="1">
    <citation type="submission" date="2012-12" db="EMBL/GenBank/DDBJ databases">
        <title>Novel taxa of Listeriaceae from agricultural environments in the United States.</title>
        <authorList>
            <person name="den Bakker H.C."/>
            <person name="Allred A."/>
            <person name="Warchocki S."/>
            <person name="Wright E.M."/>
            <person name="Burrell A."/>
            <person name="Nightingale K.K."/>
            <person name="Kephart D."/>
            <person name="Wiedmann M."/>
        </authorList>
    </citation>
    <scope>NUCLEOTIDE SEQUENCE [LARGE SCALE GENOMIC DNA]</scope>
    <source>
        <strain evidence="5 6">FSL F6-1037</strain>
    </source>
</reference>
<dbReference type="PANTHER" id="PTHR42756:SF1">
    <property type="entry name" value="TRANSCRIPTIONAL REPRESSOR OF EMRAB OPERON"/>
    <property type="match status" value="1"/>
</dbReference>
<gene>
    <name evidence="5" type="ORF">BCAMP_08911</name>
</gene>
<dbReference type="EMBL" id="AODH01000036">
    <property type="protein sequence ID" value="EUJ38374.1"/>
    <property type="molecule type" value="Genomic_DNA"/>
</dbReference>
<dbReference type="InterPro" id="IPR000835">
    <property type="entry name" value="HTH_MarR-typ"/>
</dbReference>
<dbReference type="AlphaFoldDB" id="W7CG55"/>
<accession>W7CG55</accession>
<dbReference type="GO" id="GO:0003700">
    <property type="term" value="F:DNA-binding transcription factor activity"/>
    <property type="evidence" value="ECO:0007669"/>
    <property type="project" value="InterPro"/>
</dbReference>
<dbReference type="InterPro" id="IPR036388">
    <property type="entry name" value="WH-like_DNA-bd_sf"/>
</dbReference>
<sequence length="137" mass="15810">MNQHRELFLAFSRLQQPYRKHLNERLEKINLSSAQWFVLYFISNEGPQTVSAIATHQHIERPTSTKVVQKLVESGYVEVTPGADKRVKHVSLTTEGKNICDDVEAYLSNYQQELAADFTQEEQALVTRFLKTVMNKL</sequence>
<keyword evidence="6" id="KW-1185">Reference proteome</keyword>
<comment type="caution">
    <text evidence="5">The sequence shown here is derived from an EMBL/GenBank/DDBJ whole genome shotgun (WGS) entry which is preliminary data.</text>
</comment>
<evidence type="ECO:0000256" key="1">
    <source>
        <dbReference type="ARBA" id="ARBA00023015"/>
    </source>
</evidence>